<keyword evidence="5" id="KW-0677">Repeat</keyword>
<comment type="subcellular location">
    <subcellularLocation>
        <location evidence="1">Membrane</location>
        <topology evidence="1">Multi-pass membrane protein</topology>
    </subcellularLocation>
</comment>
<dbReference type="GO" id="GO:0005319">
    <property type="term" value="F:lipid transporter activity"/>
    <property type="evidence" value="ECO:0007669"/>
    <property type="project" value="TreeGrafter"/>
</dbReference>
<evidence type="ECO:0000256" key="5">
    <source>
        <dbReference type="ARBA" id="ARBA00022737"/>
    </source>
</evidence>
<dbReference type="InterPro" id="IPR003593">
    <property type="entry name" value="AAA+_ATPase"/>
</dbReference>
<evidence type="ECO:0000256" key="6">
    <source>
        <dbReference type="ARBA" id="ARBA00022741"/>
    </source>
</evidence>
<name>A0A9P0AWL3_BRAAE</name>
<feature type="transmembrane region" description="Helical" evidence="10">
    <location>
        <begin position="1081"/>
        <end position="1100"/>
    </location>
</feature>
<feature type="transmembrane region" description="Helical" evidence="10">
    <location>
        <begin position="1112"/>
        <end position="1133"/>
    </location>
</feature>
<dbReference type="InterPro" id="IPR017871">
    <property type="entry name" value="ABC_transporter-like_CS"/>
</dbReference>
<keyword evidence="3" id="KW-0813">Transport</keyword>
<dbReference type="Pfam" id="PF12698">
    <property type="entry name" value="ABC2_membrane_3"/>
    <property type="match status" value="2"/>
</dbReference>
<dbReference type="FunFam" id="3.40.50.300:FF:000933">
    <property type="entry name" value="ABC transporter A family member 7"/>
    <property type="match status" value="1"/>
</dbReference>
<evidence type="ECO:0000256" key="10">
    <source>
        <dbReference type="SAM" id="Phobius"/>
    </source>
</evidence>
<dbReference type="PANTHER" id="PTHR19229">
    <property type="entry name" value="ATP-BINDING CASSETTE TRANSPORTER SUBFAMILY A ABCA"/>
    <property type="match status" value="1"/>
</dbReference>
<evidence type="ECO:0000256" key="8">
    <source>
        <dbReference type="ARBA" id="ARBA00022989"/>
    </source>
</evidence>
<keyword evidence="9 10" id="KW-0472">Membrane</keyword>
<dbReference type="Pfam" id="PF00005">
    <property type="entry name" value="ABC_tran"/>
    <property type="match status" value="2"/>
</dbReference>
<protein>
    <recommendedName>
        <fullName evidence="11">AAA+ ATPase domain-containing protein</fullName>
    </recommendedName>
</protein>
<accession>A0A9P0AWL3</accession>
<keyword evidence="13" id="KW-1185">Reference proteome</keyword>
<feature type="transmembrane region" description="Helical" evidence="10">
    <location>
        <begin position="1039"/>
        <end position="1061"/>
    </location>
</feature>
<dbReference type="CDD" id="cd03263">
    <property type="entry name" value="ABC_subfamily_A"/>
    <property type="match status" value="1"/>
</dbReference>
<feature type="transmembrane region" description="Helical" evidence="10">
    <location>
        <begin position="403"/>
        <end position="426"/>
    </location>
</feature>
<feature type="transmembrane region" description="Helical" evidence="10">
    <location>
        <begin position="217"/>
        <end position="238"/>
    </location>
</feature>
<evidence type="ECO:0000256" key="4">
    <source>
        <dbReference type="ARBA" id="ARBA00022692"/>
    </source>
</evidence>
<dbReference type="Proteomes" id="UP001154078">
    <property type="component" value="Chromosome 2"/>
</dbReference>
<feature type="transmembrane region" description="Helical" evidence="10">
    <location>
        <begin position="1224"/>
        <end position="1241"/>
    </location>
</feature>
<dbReference type="InterPro" id="IPR003439">
    <property type="entry name" value="ABC_transporter-like_ATP-bd"/>
</dbReference>
<dbReference type="InterPro" id="IPR013525">
    <property type="entry name" value="ABC2_TM"/>
</dbReference>
<dbReference type="GO" id="GO:0005524">
    <property type="term" value="F:ATP binding"/>
    <property type="evidence" value="ECO:0007669"/>
    <property type="project" value="UniProtKB-KW"/>
</dbReference>
<dbReference type="InterPro" id="IPR026082">
    <property type="entry name" value="ABCA"/>
</dbReference>
<gene>
    <name evidence="12" type="ORF">MELIAE_LOCUS3042</name>
</gene>
<evidence type="ECO:0000256" key="1">
    <source>
        <dbReference type="ARBA" id="ARBA00004141"/>
    </source>
</evidence>
<evidence type="ECO:0000256" key="9">
    <source>
        <dbReference type="ARBA" id="ARBA00023136"/>
    </source>
</evidence>
<keyword evidence="4 10" id="KW-0812">Transmembrane</keyword>
<keyword evidence="8 10" id="KW-1133">Transmembrane helix</keyword>
<dbReference type="OrthoDB" id="10255969at2759"/>
<evidence type="ECO:0000256" key="3">
    <source>
        <dbReference type="ARBA" id="ARBA00022448"/>
    </source>
</evidence>
<keyword evidence="6" id="KW-0547">Nucleotide-binding</keyword>
<evidence type="ECO:0000256" key="7">
    <source>
        <dbReference type="ARBA" id="ARBA00022840"/>
    </source>
</evidence>
<feature type="transmembrane region" description="Helical" evidence="10">
    <location>
        <begin position="300"/>
        <end position="321"/>
    </location>
</feature>
<dbReference type="GO" id="GO:0016887">
    <property type="term" value="F:ATP hydrolysis activity"/>
    <property type="evidence" value="ECO:0007669"/>
    <property type="project" value="InterPro"/>
</dbReference>
<comment type="similarity">
    <text evidence="2">Belongs to the ABC transporter superfamily. ABCA family.</text>
</comment>
<feature type="transmembrane region" description="Helical" evidence="10">
    <location>
        <begin position="259"/>
        <end position="280"/>
    </location>
</feature>
<feature type="transmembrane region" description="Helical" evidence="10">
    <location>
        <begin position="998"/>
        <end position="1018"/>
    </location>
</feature>
<evidence type="ECO:0000313" key="12">
    <source>
        <dbReference type="EMBL" id="CAH0550157.1"/>
    </source>
</evidence>
<dbReference type="PROSITE" id="PS00211">
    <property type="entry name" value="ABC_TRANSPORTER_1"/>
    <property type="match status" value="1"/>
</dbReference>
<reference evidence="12" key="1">
    <citation type="submission" date="2021-12" db="EMBL/GenBank/DDBJ databases">
        <authorList>
            <person name="King R."/>
        </authorList>
    </citation>
    <scope>NUCLEOTIDE SEQUENCE</scope>
</reference>
<dbReference type="GO" id="GO:0016020">
    <property type="term" value="C:membrane"/>
    <property type="evidence" value="ECO:0007669"/>
    <property type="project" value="UniProtKB-SubCell"/>
</dbReference>
<evidence type="ECO:0000259" key="11">
    <source>
        <dbReference type="SMART" id="SM00382"/>
    </source>
</evidence>
<feature type="domain" description="AAA+ ATPase" evidence="11">
    <location>
        <begin position="497"/>
        <end position="687"/>
    </location>
</feature>
<sequence length="1621" mass="184041">MLKKGGIVLWKHYLIRKRHWFLTLIEVILPVLIFLIVAYCRAKLAVIKKIEVPAEVHLPSSLINLDTQLTKILYSPSNNVTDDIIHRVQEKLEFPTSNVFSFPNEDDLVDFYVQDNIVRAIGIIFEEWESPKFKYTLRVHEESAFWNNDKLFSSEVFNDYQQIPYISTGFLTVQQALDNVFIEKNSNKTIELNINLKGVPFPPRIRDVGVTTLYSSILPYVTIFSFLLIIPAIVQRVVEEKKSGIKELQKMVGLKSWMIWFGWFMHGMIPALVSISIITILMKVSFWGAEYPPIEFTNGFIYFIFLVLYCISTIFFCFLLSTFTSKPTFSMVFTILIWIFSYFIPDKILLAYGAPRFLKICLGIFPNVALDHGYKIMQNFEQKEIGIQWSNIFELSLGGQNEISMFTVFIIFIADVFIFIFLTMYIDNINPGSYGIRQSVFFPIKKIKKLLSSAEVNVGNSRVEKGKLLKPGIQLINLSKNFGSVKAVDDMSMSIDKDQITVLLGHNGAGKTTVMHMMTGMIEATEGAILIDNLNVRTDMDKIRRSLGLCPQHNLLFQDLTVLEHLLFFAMLKGVSRAEANEQAERLTVRLHLHDKKHTLARTLSGGMKRKLCLGMAVIGDPKVLILDEPTSGMDPESRREVWDMLKRHRESKTILITTHFLEEADVLGDKIAIMSHGKVLCHDTPLELKKKYNTGYHLSLSLKCSSEDEKENIKKNVLSIINEESVNASDVPAFGNTICINLEIENKSKFPSFLAKIEDQKQNLKIENMSLTLTKLEDVFLKSMDTDDTDSIDCKKIITKGKVGSQKDVHILKPLAQKRWYCFKRRKWYFAFTAFLVGLLLIGNIALSQNYLFGLNTIMEPKLNLNLTTYGTGSVYYQGPNGYEKVMNYYKNIVSDQKSVPMQENNVDQAIIDKGTADLTYYKKHIVVGAEFSGDSINALYACSAYHSPPISVNLITNAFAKSFLGEEASITVSAWPLAPKKIEVEPTKILEPQITLVWSFLFPIGIILLLCPFIIYPYDEMSTKFTTIQFMAGVSPWLYWFTTFITDFAILSVQIGLLLVMQLFQKTFSFNVFYSKESFGTFALIMLLMSVASLPYTYLFSRRPNLSSGVALFIILNLFMGLIPYAVVFLLKEFGSTCWSTVGKALDVVLMITCPPYGYTAIGNYYSKQTTRLYNWNEMKGAERVQECRMEPNHPCCRGDAKACSAYTSYFGSEGNTLCLNLFYMILGSFFYMLVNIFLDKYFKTFLEKAQLYCQQIIHSQTHDDNESQGLISTSDGKGDGGFHATLLRKTYNNKKTVNISELKADKGKCLGFLGVNGAGKTTTFNIITKQILNEDPKGQFHIGDGGDNNEDNYLKKLGYCPQADLLNFTLTGEELLTVMANIRGVSDVDKTVREFLEMFNLVKHKDKMIKTYSGGNKRKLCAAVSFLGIKDVILLDEPTSGVDAKSRRNFWKILKTYQFDNNLTTILTSHSMDECEALCDNLIILKEGTIRKNAPISKLKQEISGYIVSFKLTAKQNFDEVDAVSLTSKPSHVNQDVLESFKNTMSRKFEDSVLRDEHHGSLQYQITTRNRLSQIFKDVEEIKIDFPIIEDYSISESSVEDIFLSVARSDSGNDNVSV</sequence>
<dbReference type="PANTHER" id="PTHR19229:SF36">
    <property type="entry name" value="ATP-BINDING CASSETTE SUB-FAMILY A MEMBER 2"/>
    <property type="match status" value="1"/>
</dbReference>
<dbReference type="InterPro" id="IPR056264">
    <property type="entry name" value="R2_ABCA1-4-like"/>
</dbReference>
<dbReference type="GO" id="GO:0140359">
    <property type="term" value="F:ABC-type transporter activity"/>
    <property type="evidence" value="ECO:0007669"/>
    <property type="project" value="InterPro"/>
</dbReference>
<evidence type="ECO:0000313" key="13">
    <source>
        <dbReference type="Proteomes" id="UP001154078"/>
    </source>
</evidence>
<dbReference type="Pfam" id="PF23321">
    <property type="entry name" value="R1_ABCA1"/>
    <property type="match status" value="1"/>
</dbReference>
<feature type="transmembrane region" description="Helical" evidence="10">
    <location>
        <begin position="328"/>
        <end position="345"/>
    </location>
</feature>
<keyword evidence="7" id="KW-0067">ATP-binding</keyword>
<dbReference type="SMART" id="SM00382">
    <property type="entry name" value="AAA"/>
    <property type="match status" value="2"/>
</dbReference>
<evidence type="ECO:0000256" key="2">
    <source>
        <dbReference type="ARBA" id="ARBA00008869"/>
    </source>
</evidence>
<feature type="transmembrane region" description="Helical" evidence="10">
    <location>
        <begin position="829"/>
        <end position="848"/>
    </location>
</feature>
<dbReference type="SUPFAM" id="SSF52540">
    <property type="entry name" value="P-loop containing nucleoside triphosphate hydrolases"/>
    <property type="match status" value="2"/>
</dbReference>
<dbReference type="EMBL" id="OV121133">
    <property type="protein sequence ID" value="CAH0550157.1"/>
    <property type="molecule type" value="Genomic_DNA"/>
</dbReference>
<feature type="domain" description="AAA+ ATPase" evidence="11">
    <location>
        <begin position="1309"/>
        <end position="1491"/>
    </location>
</feature>
<feature type="transmembrane region" description="Helical" evidence="10">
    <location>
        <begin position="20"/>
        <end position="39"/>
    </location>
</feature>
<dbReference type="InterPro" id="IPR027417">
    <property type="entry name" value="P-loop_NTPase"/>
</dbReference>
<organism evidence="12 13">
    <name type="scientific">Brassicogethes aeneus</name>
    <name type="common">Rape pollen beetle</name>
    <name type="synonym">Meligethes aeneus</name>
    <dbReference type="NCBI Taxonomy" id="1431903"/>
    <lineage>
        <taxon>Eukaryota</taxon>
        <taxon>Metazoa</taxon>
        <taxon>Ecdysozoa</taxon>
        <taxon>Arthropoda</taxon>
        <taxon>Hexapoda</taxon>
        <taxon>Insecta</taxon>
        <taxon>Pterygota</taxon>
        <taxon>Neoptera</taxon>
        <taxon>Endopterygota</taxon>
        <taxon>Coleoptera</taxon>
        <taxon>Polyphaga</taxon>
        <taxon>Cucujiformia</taxon>
        <taxon>Nitidulidae</taxon>
        <taxon>Meligethinae</taxon>
        <taxon>Brassicogethes</taxon>
    </lineage>
</organism>
<proteinExistence type="inferred from homology"/>
<dbReference type="Gene3D" id="3.40.50.300">
    <property type="entry name" value="P-loop containing nucleotide triphosphate hydrolases"/>
    <property type="match status" value="2"/>
</dbReference>